<name>A0A517YRD2_9BACT</name>
<dbReference type="PROSITE" id="PS50006">
    <property type="entry name" value="FHA_DOMAIN"/>
    <property type="match status" value="1"/>
</dbReference>
<keyword evidence="2" id="KW-0472">Membrane</keyword>
<dbReference type="EMBL" id="CP036425">
    <property type="protein sequence ID" value="QDU32789.1"/>
    <property type="molecule type" value="Genomic_DNA"/>
</dbReference>
<sequence length="447" mass="48618">MLRLKFSSGIQEGRDYSIRQSKGAVLGRKCKGILVADMMASRQHAQIVYQNGAWLLNDLESSNGTYLNDQKIQNFAELEIGDIIRIGETSLVIFEIQQEPDFPITSTTKISESNPVTPSPQADRLAAPIPMTRDQAVAAQLDAAMHATPPSFPCPQVNIKSQPSLDDQPNSPLTDAQMNEQTVAGMAYDPSQVIEHWDDDDLVEEDTPLAEAELNDADQMAVEMNELLQPLPDGRSLERVDFNTDTRTITPFRVISMIVFITALAGITFLAYQNQQLKQAINRSDVPIKPVTQKDSGVPEAIASSPPEHAAVSLTVVPEVAVIPKQDRTDQKTSTISPATTTAPVKPVKPVESANKGNTAAAEDHSADATTQQAPSSVKQAVPENISKDGKPEPDSKSKGDRTLKPQQEKMNIQPNIASSDFLPRKQTALYLMHQGDPEPSTAKPSP</sequence>
<dbReference type="InterPro" id="IPR008984">
    <property type="entry name" value="SMAD_FHA_dom_sf"/>
</dbReference>
<protein>
    <submittedName>
        <fullName evidence="4">FHA domain protein</fullName>
    </submittedName>
</protein>
<feature type="compositionally biased region" description="Basic and acidic residues" evidence="1">
    <location>
        <begin position="386"/>
        <end position="408"/>
    </location>
</feature>
<keyword evidence="2" id="KW-0812">Transmembrane</keyword>
<dbReference type="SMART" id="SM00240">
    <property type="entry name" value="FHA"/>
    <property type="match status" value="1"/>
</dbReference>
<evidence type="ECO:0000256" key="2">
    <source>
        <dbReference type="SAM" id="Phobius"/>
    </source>
</evidence>
<evidence type="ECO:0000259" key="3">
    <source>
        <dbReference type="PROSITE" id="PS50006"/>
    </source>
</evidence>
<dbReference type="InterPro" id="IPR000253">
    <property type="entry name" value="FHA_dom"/>
</dbReference>
<dbReference type="RefSeq" id="WP_200761545.1">
    <property type="nucleotide sequence ID" value="NZ_CP036425.1"/>
</dbReference>
<dbReference type="CDD" id="cd00060">
    <property type="entry name" value="FHA"/>
    <property type="match status" value="1"/>
</dbReference>
<dbReference type="InterPro" id="IPR050923">
    <property type="entry name" value="Cell_Proc_Reg/RNA_Proc"/>
</dbReference>
<dbReference type="SUPFAM" id="SSF49879">
    <property type="entry name" value="SMAD/FHA domain"/>
    <property type="match status" value="1"/>
</dbReference>
<dbReference type="KEGG" id="pcor:KS4_08240"/>
<feature type="compositionally biased region" description="Low complexity" evidence="1">
    <location>
        <begin position="333"/>
        <end position="344"/>
    </location>
</feature>
<proteinExistence type="predicted"/>
<dbReference type="Proteomes" id="UP000317369">
    <property type="component" value="Chromosome"/>
</dbReference>
<dbReference type="AlphaFoldDB" id="A0A517YRD2"/>
<feature type="transmembrane region" description="Helical" evidence="2">
    <location>
        <begin position="252"/>
        <end position="272"/>
    </location>
</feature>
<evidence type="ECO:0000313" key="5">
    <source>
        <dbReference type="Proteomes" id="UP000317369"/>
    </source>
</evidence>
<reference evidence="4 5" key="1">
    <citation type="submission" date="2019-02" db="EMBL/GenBank/DDBJ databases">
        <title>Deep-cultivation of Planctomycetes and their phenomic and genomic characterization uncovers novel biology.</title>
        <authorList>
            <person name="Wiegand S."/>
            <person name="Jogler M."/>
            <person name="Boedeker C."/>
            <person name="Pinto D."/>
            <person name="Vollmers J."/>
            <person name="Rivas-Marin E."/>
            <person name="Kohn T."/>
            <person name="Peeters S.H."/>
            <person name="Heuer A."/>
            <person name="Rast P."/>
            <person name="Oberbeckmann S."/>
            <person name="Bunk B."/>
            <person name="Jeske O."/>
            <person name="Meyerdierks A."/>
            <person name="Storesund J.E."/>
            <person name="Kallscheuer N."/>
            <person name="Luecker S."/>
            <person name="Lage O.M."/>
            <person name="Pohl T."/>
            <person name="Merkel B.J."/>
            <person name="Hornburger P."/>
            <person name="Mueller R.-W."/>
            <person name="Bruemmer F."/>
            <person name="Labrenz M."/>
            <person name="Spormann A.M."/>
            <person name="Op den Camp H."/>
            <person name="Overmann J."/>
            <person name="Amann R."/>
            <person name="Jetten M.S.M."/>
            <person name="Mascher T."/>
            <person name="Medema M.H."/>
            <person name="Devos D.P."/>
            <person name="Kaster A.-K."/>
            <person name="Ovreas L."/>
            <person name="Rohde M."/>
            <person name="Galperin M.Y."/>
            <person name="Jogler C."/>
        </authorList>
    </citation>
    <scope>NUCLEOTIDE SEQUENCE [LARGE SCALE GENOMIC DNA]</scope>
    <source>
        <strain evidence="4 5">KS4</strain>
    </source>
</reference>
<feature type="domain" description="FHA" evidence="3">
    <location>
        <begin position="10"/>
        <end position="72"/>
    </location>
</feature>
<keyword evidence="5" id="KW-1185">Reference proteome</keyword>
<gene>
    <name evidence="4" type="ORF">KS4_08240</name>
</gene>
<evidence type="ECO:0000256" key="1">
    <source>
        <dbReference type="SAM" id="MobiDB-lite"/>
    </source>
</evidence>
<feature type="compositionally biased region" description="Polar residues" evidence="1">
    <location>
        <begin position="409"/>
        <end position="419"/>
    </location>
</feature>
<dbReference type="PANTHER" id="PTHR23308">
    <property type="entry name" value="NUCLEAR INHIBITOR OF PROTEIN PHOSPHATASE-1"/>
    <property type="match status" value="1"/>
</dbReference>
<evidence type="ECO:0000313" key="4">
    <source>
        <dbReference type="EMBL" id="QDU32789.1"/>
    </source>
</evidence>
<organism evidence="4 5">
    <name type="scientific">Poriferisphaera corsica</name>
    <dbReference type="NCBI Taxonomy" id="2528020"/>
    <lineage>
        <taxon>Bacteria</taxon>
        <taxon>Pseudomonadati</taxon>
        <taxon>Planctomycetota</taxon>
        <taxon>Phycisphaerae</taxon>
        <taxon>Phycisphaerales</taxon>
        <taxon>Phycisphaeraceae</taxon>
        <taxon>Poriferisphaera</taxon>
    </lineage>
</organism>
<dbReference type="Gene3D" id="2.60.200.20">
    <property type="match status" value="1"/>
</dbReference>
<feature type="region of interest" description="Disordered" evidence="1">
    <location>
        <begin position="323"/>
        <end position="423"/>
    </location>
</feature>
<accession>A0A517YRD2</accession>
<feature type="compositionally biased region" description="Polar residues" evidence="1">
    <location>
        <begin position="368"/>
        <end position="379"/>
    </location>
</feature>
<keyword evidence="2" id="KW-1133">Transmembrane helix</keyword>
<dbReference type="Pfam" id="PF00498">
    <property type="entry name" value="FHA"/>
    <property type="match status" value="1"/>
</dbReference>